<comment type="similarity">
    <text evidence="2">Belongs to the BMP lipoprotein family.</text>
</comment>
<dbReference type="STRING" id="290317.Cpha266_1340"/>
<dbReference type="PANTHER" id="PTHR34296">
    <property type="entry name" value="TRANSCRIPTIONAL ACTIVATOR PROTEIN MED"/>
    <property type="match status" value="1"/>
</dbReference>
<accession>A1BG44</accession>
<dbReference type="InterPro" id="IPR003760">
    <property type="entry name" value="PnrA-like"/>
</dbReference>
<dbReference type="GO" id="GO:0005886">
    <property type="term" value="C:plasma membrane"/>
    <property type="evidence" value="ECO:0007669"/>
    <property type="project" value="UniProtKB-SubCell"/>
</dbReference>
<dbReference type="eggNOG" id="COG1744">
    <property type="taxonomic scope" value="Bacteria"/>
</dbReference>
<protein>
    <submittedName>
        <fullName evidence="9">Nucleoside-binding protein</fullName>
    </submittedName>
</protein>
<evidence type="ECO:0000256" key="1">
    <source>
        <dbReference type="ARBA" id="ARBA00004193"/>
    </source>
</evidence>
<comment type="subcellular location">
    <subcellularLocation>
        <location evidence="1">Cell membrane</location>
        <topology evidence="1">Lipid-anchor</topology>
    </subcellularLocation>
</comment>
<sequence length="368" mass="39642" precursor="true">MEVVFPKFVISNKSILSEFRFNNLFLLMRYLSSLLLALFFVLSACSNQKEQDKTVDSSGESKLKAGLVFDVGGRGDKSFNDSAYNGMELAREEHGIDFVFVEPQGEGADREALLRQMAMDPDIDLVIGVGLLFSEDITALAGEFPDKKFVCIDYVQKPGVVIPDNLSGIVFDEKKGSFLAGAIAGLTTKTNTVGFIGGMQSGIIKKFESGFIDGVKYVNPGATVISGYIGMTGSAFANPVKGKELAIGQYARGADIIYQAAGASGLGVIDAARETKKLVICTDRDQEPEAPGFVLTSMIKSVDKALLKTVENVLDGSFKGGSLTVFGLDERYTDYVYNDKNSSLVGAGVHERVEGIRKQLLNGEIVLK</sequence>
<keyword evidence="10" id="KW-1185">Reference proteome</keyword>
<dbReference type="CDD" id="cd06354">
    <property type="entry name" value="PBP1_PrnA-like"/>
    <property type="match status" value="1"/>
</dbReference>
<evidence type="ECO:0000256" key="5">
    <source>
        <dbReference type="ARBA" id="ARBA00023136"/>
    </source>
</evidence>
<keyword evidence="5 7" id="KW-0472">Membrane</keyword>
<keyword evidence="7" id="KW-0812">Transmembrane</keyword>
<evidence type="ECO:0000256" key="4">
    <source>
        <dbReference type="ARBA" id="ARBA00022729"/>
    </source>
</evidence>
<evidence type="ECO:0000313" key="10">
    <source>
        <dbReference type="Proteomes" id="UP000008701"/>
    </source>
</evidence>
<evidence type="ECO:0000256" key="3">
    <source>
        <dbReference type="ARBA" id="ARBA00022475"/>
    </source>
</evidence>
<dbReference type="SUPFAM" id="SSF53822">
    <property type="entry name" value="Periplasmic binding protein-like I"/>
    <property type="match status" value="1"/>
</dbReference>
<evidence type="ECO:0000259" key="8">
    <source>
        <dbReference type="Pfam" id="PF02608"/>
    </source>
</evidence>
<keyword evidence="6" id="KW-0449">Lipoprotein</keyword>
<dbReference type="AlphaFoldDB" id="A1BG44"/>
<proteinExistence type="inferred from homology"/>
<evidence type="ECO:0000256" key="2">
    <source>
        <dbReference type="ARBA" id="ARBA00008610"/>
    </source>
</evidence>
<dbReference type="HOGENOM" id="CLU_038813_0_0_10"/>
<dbReference type="PANTHER" id="PTHR34296:SF2">
    <property type="entry name" value="ABC TRANSPORTER GUANOSINE-BINDING PROTEIN NUPN"/>
    <property type="match status" value="1"/>
</dbReference>
<dbReference type="Gene3D" id="3.40.50.2300">
    <property type="match status" value="2"/>
</dbReference>
<dbReference type="Pfam" id="PF02608">
    <property type="entry name" value="Bmp"/>
    <property type="match status" value="1"/>
</dbReference>
<dbReference type="InterPro" id="IPR050957">
    <property type="entry name" value="BMP_lipoprotein"/>
</dbReference>
<feature type="transmembrane region" description="Helical" evidence="7">
    <location>
        <begin position="21"/>
        <end position="42"/>
    </location>
</feature>
<keyword evidence="7" id="KW-1133">Transmembrane helix</keyword>
<dbReference type="KEGG" id="cph:Cpha266_1340"/>
<evidence type="ECO:0000256" key="6">
    <source>
        <dbReference type="ARBA" id="ARBA00023288"/>
    </source>
</evidence>
<evidence type="ECO:0000313" key="9">
    <source>
        <dbReference type="EMBL" id="ABL65371.1"/>
    </source>
</evidence>
<keyword evidence="4" id="KW-0732">Signal</keyword>
<organism evidence="9 10">
    <name type="scientific">Chlorobium phaeobacteroides (strain DSM 266 / SMG 266 / 2430)</name>
    <dbReference type="NCBI Taxonomy" id="290317"/>
    <lineage>
        <taxon>Bacteria</taxon>
        <taxon>Pseudomonadati</taxon>
        <taxon>Chlorobiota</taxon>
        <taxon>Chlorobiia</taxon>
        <taxon>Chlorobiales</taxon>
        <taxon>Chlorobiaceae</taxon>
        <taxon>Chlorobium/Pelodictyon group</taxon>
        <taxon>Chlorobium</taxon>
    </lineage>
</organism>
<gene>
    <name evidence="9" type="ordered locus">Cpha266_1340</name>
</gene>
<keyword evidence="3" id="KW-1003">Cell membrane</keyword>
<dbReference type="InterPro" id="IPR028082">
    <property type="entry name" value="Peripla_BP_I"/>
</dbReference>
<dbReference type="Proteomes" id="UP000008701">
    <property type="component" value="Chromosome"/>
</dbReference>
<reference evidence="9 10" key="1">
    <citation type="submission" date="2006-12" db="EMBL/GenBank/DDBJ databases">
        <title>Complete sequence of Chlorobium phaeobacteroides DSM 266.</title>
        <authorList>
            <consortium name="US DOE Joint Genome Institute"/>
            <person name="Copeland A."/>
            <person name="Lucas S."/>
            <person name="Lapidus A."/>
            <person name="Barry K."/>
            <person name="Detter J.C."/>
            <person name="Glavina del Rio T."/>
            <person name="Hammon N."/>
            <person name="Israni S."/>
            <person name="Pitluck S."/>
            <person name="Goltsman E."/>
            <person name="Schmutz J."/>
            <person name="Larimer F."/>
            <person name="Land M."/>
            <person name="Hauser L."/>
            <person name="Mikhailova N."/>
            <person name="Li T."/>
            <person name="Overmann J."/>
            <person name="Bryant D.A."/>
            <person name="Richardson P."/>
        </authorList>
    </citation>
    <scope>NUCLEOTIDE SEQUENCE [LARGE SCALE GENOMIC DNA]</scope>
    <source>
        <strain evidence="9 10">DSM 266</strain>
    </source>
</reference>
<name>A1BG44_CHLPD</name>
<evidence type="ECO:0000256" key="7">
    <source>
        <dbReference type="SAM" id="Phobius"/>
    </source>
</evidence>
<dbReference type="EMBL" id="CP000492">
    <property type="protein sequence ID" value="ABL65371.1"/>
    <property type="molecule type" value="Genomic_DNA"/>
</dbReference>
<feature type="domain" description="ABC transporter substrate-binding protein PnrA-like" evidence="8">
    <location>
        <begin position="67"/>
        <end position="344"/>
    </location>
</feature>